<feature type="transmembrane region" description="Helical" evidence="1">
    <location>
        <begin position="37"/>
        <end position="56"/>
    </location>
</feature>
<reference evidence="2 3" key="1">
    <citation type="submission" date="2010-09" db="EMBL/GenBank/DDBJ databases">
        <authorList>
            <person name="Harkins D.M."/>
            <person name="Madupu R."/>
            <person name="Durkin A.S."/>
            <person name="Torralba M."/>
            <person name="Methe B."/>
            <person name="Sutton G.G."/>
            <person name="Nelson K.E."/>
        </authorList>
    </citation>
    <scope>NUCLEOTIDE SEQUENCE [LARGE SCALE GENOMIC DNA]</scope>
    <source>
        <strain evidence="2 3">CRIS 21A-A</strain>
    </source>
</reference>
<evidence type="ECO:0008006" key="4">
    <source>
        <dbReference type="Google" id="ProtNLM"/>
    </source>
</evidence>
<name>E1GTP7_9BACT</name>
<feature type="transmembrane region" description="Helical" evidence="1">
    <location>
        <begin position="93"/>
        <end position="112"/>
    </location>
</feature>
<keyword evidence="1" id="KW-0472">Membrane</keyword>
<feature type="transmembrane region" description="Helical" evidence="1">
    <location>
        <begin position="12"/>
        <end position="30"/>
    </location>
</feature>
<sequence length="113" mass="13699">MNTFLANISNNWVVWFYIIVLFPFQVYDIYKNKERTYKDIIIFLIYSCFVLLAGIQSFVRERSIIEPFPLYIILIISYFQSIVECFKQKTIRSYLFIFVFSIFIILIILKHLL</sequence>
<organism evidence="2 3">
    <name type="scientific">Prevotella amnii CRIS 21A-A</name>
    <dbReference type="NCBI Taxonomy" id="679191"/>
    <lineage>
        <taxon>Bacteria</taxon>
        <taxon>Pseudomonadati</taxon>
        <taxon>Bacteroidota</taxon>
        <taxon>Bacteroidia</taxon>
        <taxon>Bacteroidales</taxon>
        <taxon>Prevotellaceae</taxon>
        <taxon>Prevotella</taxon>
    </lineage>
</organism>
<gene>
    <name evidence="2" type="ORF">HMPREF9018_0416</name>
</gene>
<dbReference type="Proteomes" id="UP000016016">
    <property type="component" value="Unassembled WGS sequence"/>
</dbReference>
<keyword evidence="1" id="KW-0812">Transmembrane</keyword>
<evidence type="ECO:0000256" key="1">
    <source>
        <dbReference type="SAM" id="Phobius"/>
    </source>
</evidence>
<evidence type="ECO:0000313" key="3">
    <source>
        <dbReference type="Proteomes" id="UP000016016"/>
    </source>
</evidence>
<accession>E1GTP7</accession>
<evidence type="ECO:0000313" key="2">
    <source>
        <dbReference type="EMBL" id="EFN91968.1"/>
    </source>
</evidence>
<feature type="transmembrane region" description="Helical" evidence="1">
    <location>
        <begin position="68"/>
        <end position="86"/>
    </location>
</feature>
<protein>
    <recommendedName>
        <fullName evidence="4">O-antigen polymerase</fullName>
    </recommendedName>
</protein>
<dbReference type="AlphaFoldDB" id="E1GTP7"/>
<keyword evidence="1" id="KW-1133">Transmembrane helix</keyword>
<dbReference type="EMBL" id="ADFQ01000010">
    <property type="protein sequence ID" value="EFN91968.1"/>
    <property type="molecule type" value="Genomic_DNA"/>
</dbReference>
<comment type="caution">
    <text evidence="2">The sequence shown here is derived from an EMBL/GenBank/DDBJ whole genome shotgun (WGS) entry which is preliminary data.</text>
</comment>
<proteinExistence type="predicted"/>